<evidence type="ECO:0000259" key="1">
    <source>
        <dbReference type="Pfam" id="PF01323"/>
    </source>
</evidence>
<dbReference type="Gene3D" id="3.40.30.10">
    <property type="entry name" value="Glutaredoxin"/>
    <property type="match status" value="1"/>
</dbReference>
<reference evidence="2 3" key="1">
    <citation type="submission" date="2020-07" db="EMBL/GenBank/DDBJ databases">
        <title>Sequencing the genomes of 1000 actinobacteria strains.</title>
        <authorList>
            <person name="Klenk H.-P."/>
        </authorList>
    </citation>
    <scope>NUCLEOTIDE SEQUENCE [LARGE SCALE GENOMIC DNA]</scope>
    <source>
        <strain evidence="2 3">DSM 44442</strain>
    </source>
</reference>
<protein>
    <submittedName>
        <fullName evidence="2">Putative DsbA family dithiol-disulfide isomerase</fullName>
    </submittedName>
</protein>
<dbReference type="Pfam" id="PF01323">
    <property type="entry name" value="DSBA"/>
    <property type="match status" value="1"/>
</dbReference>
<accession>A0A7Z0EMW2</accession>
<keyword evidence="3" id="KW-1185">Reference proteome</keyword>
<dbReference type="Proteomes" id="UP000572051">
    <property type="component" value="Unassembled WGS sequence"/>
</dbReference>
<evidence type="ECO:0000313" key="2">
    <source>
        <dbReference type="EMBL" id="NYJ34809.1"/>
    </source>
</evidence>
<comment type="caution">
    <text evidence="2">The sequence shown here is derived from an EMBL/GenBank/DDBJ whole genome shotgun (WGS) entry which is preliminary data.</text>
</comment>
<dbReference type="GO" id="GO:0016853">
    <property type="term" value="F:isomerase activity"/>
    <property type="evidence" value="ECO:0007669"/>
    <property type="project" value="UniProtKB-KW"/>
</dbReference>
<dbReference type="PANTHER" id="PTHR13887">
    <property type="entry name" value="GLUTATHIONE S-TRANSFERASE KAPPA"/>
    <property type="match status" value="1"/>
</dbReference>
<proteinExistence type="predicted"/>
<dbReference type="GO" id="GO:0016491">
    <property type="term" value="F:oxidoreductase activity"/>
    <property type="evidence" value="ECO:0007669"/>
    <property type="project" value="InterPro"/>
</dbReference>
<dbReference type="SUPFAM" id="SSF52833">
    <property type="entry name" value="Thioredoxin-like"/>
    <property type="match status" value="1"/>
</dbReference>
<organism evidence="2 3">
    <name type="scientific">Nocardiopsis aegyptia</name>
    <dbReference type="NCBI Taxonomy" id="220378"/>
    <lineage>
        <taxon>Bacteria</taxon>
        <taxon>Bacillati</taxon>
        <taxon>Actinomycetota</taxon>
        <taxon>Actinomycetes</taxon>
        <taxon>Streptosporangiales</taxon>
        <taxon>Nocardiopsidaceae</taxon>
        <taxon>Nocardiopsis</taxon>
    </lineage>
</organism>
<dbReference type="InterPro" id="IPR001853">
    <property type="entry name" value="DSBA-like_thioredoxin_dom"/>
</dbReference>
<gene>
    <name evidence="2" type="ORF">HNR10_002690</name>
</gene>
<dbReference type="AlphaFoldDB" id="A0A7Z0EMW2"/>
<dbReference type="RefSeq" id="WP_179823632.1">
    <property type="nucleotide sequence ID" value="NZ_JACCFS010000001.1"/>
</dbReference>
<feature type="domain" description="DSBA-like thioredoxin" evidence="1">
    <location>
        <begin position="6"/>
        <end position="198"/>
    </location>
</feature>
<dbReference type="InterPro" id="IPR036249">
    <property type="entry name" value="Thioredoxin-like_sf"/>
</dbReference>
<dbReference type="PANTHER" id="PTHR13887:SF41">
    <property type="entry name" value="THIOREDOXIN SUPERFAMILY PROTEIN"/>
    <property type="match status" value="1"/>
</dbReference>
<sequence length="208" mass="22251">MKTAHVEITFDVGCTWSYLAYTRFQRAAARFRDEGGVLDVAFRPFQLDPGASPHGEPKREVHRRHFGADFDHEGAMDEMSALGADLGLVFGHDAVWADSFEAHRLVAVASAQGHGEAMVERLFRAHHSEGLNIGDEAVLRRLAQETGVAWSAAGADGVRAELARVRADGIRGVPVFAFSGTRVPLVGDQSEAALDAALRSAASADASA</sequence>
<name>A0A7Z0EMW2_9ACTN</name>
<dbReference type="EMBL" id="JACCFS010000001">
    <property type="protein sequence ID" value="NYJ34809.1"/>
    <property type="molecule type" value="Genomic_DNA"/>
</dbReference>
<evidence type="ECO:0000313" key="3">
    <source>
        <dbReference type="Proteomes" id="UP000572051"/>
    </source>
</evidence>
<keyword evidence="2" id="KW-0413">Isomerase</keyword>